<reference evidence="7" key="1">
    <citation type="journal article" date="2017" name="Nature">
        <title>Asgard archaea illuminate the origin of eukaryotic cellular complexity.</title>
        <authorList>
            <person name="Zaremba-Niedzwiedzka K."/>
            <person name="Caceres E.F."/>
            <person name="Saw J.H."/>
            <person name="Backstrom D."/>
            <person name="Juzokaite L."/>
            <person name="Vancaester E."/>
            <person name="Seitz K.W."/>
            <person name="Anantharaman K."/>
            <person name="Starnawski P."/>
            <person name="Kjeldsen K.U."/>
            <person name="Scott M.B."/>
            <person name="Nunoura T."/>
            <person name="Banfield J.F."/>
            <person name="Schramm A."/>
            <person name="Baker B.J."/>
            <person name="Spang A."/>
            <person name="Ettema T.J.G."/>
        </authorList>
    </citation>
    <scope>NUCLEOTIDE SEQUENCE</scope>
    <source>
        <strain evidence="7">LCB_4</strain>
    </source>
</reference>
<dbReference type="InterPro" id="IPR036877">
    <property type="entry name" value="SUI1_dom_sf"/>
</dbReference>
<reference evidence="7" key="2">
    <citation type="journal article" date="2022" name="Nat. Microbiol.">
        <title>A closed Candidatus Odinarchaeum chromosome exposes Asgard archaeal viruses.</title>
        <authorList>
            <person name="Tamarit D."/>
            <person name="Caceres E.F."/>
            <person name="Krupovic M."/>
            <person name="Nijland R."/>
            <person name="Eme L."/>
            <person name="Robinson N.P."/>
            <person name="Ettema T.J.G."/>
        </authorList>
    </citation>
    <scope>NUCLEOTIDE SEQUENCE</scope>
    <source>
        <strain evidence="7">LCB_4</strain>
    </source>
</reference>
<dbReference type="EMBL" id="CP091871">
    <property type="protein sequence ID" value="WEU39949.1"/>
    <property type="molecule type" value="Genomic_DNA"/>
</dbReference>
<dbReference type="Pfam" id="PF01253">
    <property type="entry name" value="SUI1"/>
    <property type="match status" value="1"/>
</dbReference>
<dbReference type="Proteomes" id="UP000186851">
    <property type="component" value="Chromosome"/>
</dbReference>
<dbReference type="NCBIfam" id="TIGR01158">
    <property type="entry name" value="SUI1_rel"/>
    <property type="match status" value="1"/>
</dbReference>
<keyword evidence="3 4" id="KW-0648">Protein biosynthesis</keyword>
<dbReference type="AlphaFoldDB" id="A0AAF0D1J9"/>
<evidence type="ECO:0000256" key="5">
    <source>
        <dbReference type="PIRNR" id="PIRNR037511"/>
    </source>
</evidence>
<dbReference type="GO" id="GO:0003729">
    <property type="term" value="F:mRNA binding"/>
    <property type="evidence" value="ECO:0007669"/>
    <property type="project" value="TreeGrafter"/>
</dbReference>
<comment type="similarity">
    <text evidence="1 4 5">Belongs to the SUI1 family.</text>
</comment>
<dbReference type="CDD" id="cd11567">
    <property type="entry name" value="YciH_like"/>
    <property type="match status" value="1"/>
</dbReference>
<evidence type="ECO:0000313" key="7">
    <source>
        <dbReference type="EMBL" id="WEU39949.1"/>
    </source>
</evidence>
<dbReference type="PANTHER" id="PTHR12789:SF0">
    <property type="entry name" value="DENSITY-REGULATED PROTEIN"/>
    <property type="match status" value="1"/>
</dbReference>
<dbReference type="PIRSF" id="PIRSF037511">
    <property type="entry name" value="Transl_init_SUI1_pro"/>
    <property type="match status" value="1"/>
</dbReference>
<keyword evidence="2 4" id="KW-0810">Translation regulation</keyword>
<evidence type="ECO:0000256" key="2">
    <source>
        <dbReference type="ARBA" id="ARBA00022845"/>
    </source>
</evidence>
<evidence type="ECO:0000256" key="3">
    <source>
        <dbReference type="ARBA" id="ARBA00022917"/>
    </source>
</evidence>
<dbReference type="InterPro" id="IPR050318">
    <property type="entry name" value="DENR/SUI1_TIF"/>
</dbReference>
<protein>
    <recommendedName>
        <fullName evidence="4 5">Protein translation factor SUI1 homolog</fullName>
    </recommendedName>
</protein>
<feature type="domain" description="SUI1" evidence="6">
    <location>
        <begin position="28"/>
        <end position="94"/>
    </location>
</feature>
<dbReference type="GO" id="GO:0001731">
    <property type="term" value="P:formation of translation preinitiation complex"/>
    <property type="evidence" value="ECO:0007669"/>
    <property type="project" value="UniProtKB-UniRule"/>
</dbReference>
<dbReference type="InterPro" id="IPR022851">
    <property type="entry name" value="SUI1_arc"/>
</dbReference>
<name>A0AAF0D1J9_ODILC</name>
<dbReference type="PANTHER" id="PTHR12789">
    <property type="entry name" value="DENSITY-REGULATED PROTEIN HOMOLOG"/>
    <property type="match status" value="1"/>
</dbReference>
<dbReference type="GO" id="GO:0003743">
    <property type="term" value="F:translation initiation factor activity"/>
    <property type="evidence" value="ECO:0007669"/>
    <property type="project" value="UniProtKB-UniRule"/>
</dbReference>
<dbReference type="SUPFAM" id="SSF55159">
    <property type="entry name" value="eIF1-like"/>
    <property type="match status" value="1"/>
</dbReference>
<dbReference type="NCBIfam" id="NF002096">
    <property type="entry name" value="PRK00939.1"/>
    <property type="match status" value="1"/>
</dbReference>
<dbReference type="GO" id="GO:0002188">
    <property type="term" value="P:translation reinitiation"/>
    <property type="evidence" value="ECO:0007669"/>
    <property type="project" value="UniProtKB-UniRule"/>
</dbReference>
<dbReference type="HAMAP" id="MF_00604">
    <property type="entry name" value="SUI1"/>
    <property type="match status" value="1"/>
</dbReference>
<dbReference type="PROSITE" id="PS50296">
    <property type="entry name" value="SUI1"/>
    <property type="match status" value="1"/>
</dbReference>
<accession>A0AAF0D1J9</accession>
<dbReference type="Gene3D" id="3.30.780.10">
    <property type="entry name" value="SUI1-like domain"/>
    <property type="match status" value="1"/>
</dbReference>
<evidence type="ECO:0000256" key="1">
    <source>
        <dbReference type="ARBA" id="ARBA00005422"/>
    </source>
</evidence>
<evidence type="ECO:0000259" key="6">
    <source>
        <dbReference type="PROSITE" id="PS50296"/>
    </source>
</evidence>
<organism evidence="7 8">
    <name type="scientific">Odinarchaeota yellowstonii (strain LCB_4)</name>
    <dbReference type="NCBI Taxonomy" id="1841599"/>
    <lineage>
        <taxon>Archaea</taxon>
        <taxon>Promethearchaeati</taxon>
        <taxon>Candidatus Odinarchaeota</taxon>
        <taxon>Candidatus Odinarchaeia</taxon>
        <taxon>Candidatus Odinarchaeales</taxon>
        <taxon>Candidatus Odinarchaeaceae</taxon>
        <taxon>Candidatus Odinarchaeum</taxon>
    </lineage>
</organism>
<dbReference type="InterPro" id="IPR001950">
    <property type="entry name" value="SUI1"/>
</dbReference>
<evidence type="ECO:0000313" key="8">
    <source>
        <dbReference type="Proteomes" id="UP000186851"/>
    </source>
</evidence>
<sequence>MGLEICAKCGLPKDLCVCEQIVKEEQRIKIRTEKRKWGREVTVISGLDKKEVNIDDLASKLKASCACGGTYKNDQIELQGAHKEKVKDLLISWGFSEDKIDVR</sequence>
<dbReference type="KEGG" id="oyw:OdinLCB4_005630"/>
<proteinExistence type="inferred from homology"/>
<gene>
    <name evidence="7" type="primary">yciH</name>
    <name evidence="7" type="ORF">OdinLCB4_005630</name>
</gene>
<dbReference type="InterPro" id="IPR005872">
    <property type="entry name" value="SUI1_arc_bac"/>
</dbReference>
<evidence type="ECO:0000256" key="4">
    <source>
        <dbReference type="HAMAP-Rule" id="MF_00604"/>
    </source>
</evidence>
<dbReference type="GO" id="GO:0006417">
    <property type="term" value="P:regulation of translation"/>
    <property type="evidence" value="ECO:0007669"/>
    <property type="project" value="UniProtKB-UniRule"/>
</dbReference>